<organism evidence="2 3">
    <name type="scientific">Bdellovibrio svalbardensis</name>
    <dbReference type="NCBI Taxonomy" id="2972972"/>
    <lineage>
        <taxon>Bacteria</taxon>
        <taxon>Pseudomonadati</taxon>
        <taxon>Bdellovibrionota</taxon>
        <taxon>Bdellovibrionia</taxon>
        <taxon>Bdellovibrionales</taxon>
        <taxon>Pseudobdellovibrionaceae</taxon>
        <taxon>Bdellovibrio</taxon>
    </lineage>
</organism>
<feature type="region of interest" description="Disordered" evidence="1">
    <location>
        <begin position="234"/>
        <end position="258"/>
    </location>
</feature>
<keyword evidence="3" id="KW-1185">Reference proteome</keyword>
<reference evidence="2" key="1">
    <citation type="submission" date="2022-08" db="EMBL/GenBank/DDBJ databases">
        <title>Novel Bdellovibrio Species Isolated from Svalbard: Designation Bdellovibrio svalbardensis.</title>
        <authorList>
            <person name="Mitchell R.J."/>
            <person name="Choi S.Y."/>
        </authorList>
    </citation>
    <scope>NUCLEOTIDE SEQUENCE</scope>
    <source>
        <strain evidence="2">PAP01</strain>
    </source>
</reference>
<comment type="caution">
    <text evidence="2">The sequence shown here is derived from an EMBL/GenBank/DDBJ whole genome shotgun (WGS) entry which is preliminary data.</text>
</comment>
<dbReference type="PROSITE" id="PS51257">
    <property type="entry name" value="PROKAR_LIPOPROTEIN"/>
    <property type="match status" value="1"/>
</dbReference>
<dbReference type="EMBL" id="JANRMI010000002">
    <property type="protein sequence ID" value="MDG0816468.1"/>
    <property type="molecule type" value="Genomic_DNA"/>
</dbReference>
<dbReference type="Proteomes" id="UP001152321">
    <property type="component" value="Unassembled WGS sequence"/>
</dbReference>
<protein>
    <recommendedName>
        <fullName evidence="4">Collagen-like protein</fullName>
    </recommendedName>
</protein>
<evidence type="ECO:0000313" key="2">
    <source>
        <dbReference type="EMBL" id="MDG0816468.1"/>
    </source>
</evidence>
<evidence type="ECO:0008006" key="4">
    <source>
        <dbReference type="Google" id="ProtNLM"/>
    </source>
</evidence>
<evidence type="ECO:0000313" key="3">
    <source>
        <dbReference type="Proteomes" id="UP001152321"/>
    </source>
</evidence>
<name>A0ABT6DMV8_9BACT</name>
<gene>
    <name evidence="2" type="ORF">NWE73_08845</name>
</gene>
<feature type="region of interest" description="Disordered" evidence="1">
    <location>
        <begin position="272"/>
        <end position="303"/>
    </location>
</feature>
<accession>A0ABT6DMV8</accession>
<evidence type="ECO:0000256" key="1">
    <source>
        <dbReference type="SAM" id="MobiDB-lite"/>
    </source>
</evidence>
<proteinExistence type="predicted"/>
<feature type="compositionally biased region" description="Basic and acidic residues" evidence="1">
    <location>
        <begin position="234"/>
        <end position="243"/>
    </location>
</feature>
<dbReference type="RefSeq" id="WP_277577947.1">
    <property type="nucleotide sequence ID" value="NZ_JANRMI010000002.1"/>
</dbReference>
<sequence>MALKVFILVISILFVACSEELSKRAEEAKALESLPPKVTIQSSALAEAVKVVITGADPEKYTVQFSWPHLEKDKILRIRLGTVLQEILSSQTFFTHTVGHNQILNYSFDILDSNRKPEMTFRKTVIIPYDFVVREGTGVLLYNTKIEANRVFLSDKIPLTTNGTTLDIAANELHAANGSIQTFPESIKIKNSQGFEEELPPTAPDGVNGRSGGAISISAKKLYGRLHVYMRGEKGGRGLKGDPKPQASAGVPAESAKPECLKDSPVRFSLSQCSCPSDLRPGGQGADGEKGNPGRQGMSGGDSGSVRIMIQEYIPSEGIDSILPTDGVGIVDVVQLPGVGGDGGFGGDGQAGGAGGPGRNIAGRLECRGDGGMSGKDGPVGDAGGAGHPGVLGMKCVYIGSENQNDCSQGDGR</sequence>